<dbReference type="OrthoDB" id="3430276at2"/>
<dbReference type="Proteomes" id="UP000194218">
    <property type="component" value="Chromosome"/>
</dbReference>
<gene>
    <name evidence="2" type="ORF">CAG99_01910</name>
</gene>
<sequence length="67" mass="7393">MIRHHLPEDQWRSSTYSADNGGQCVEIQVIDEGDVAVGDSKDRPRGAFVFTPAAWSSFVEQVKKGVS</sequence>
<name>A0A1W7CSR3_9ACTN</name>
<dbReference type="InterPro" id="IPR007278">
    <property type="entry name" value="DUF397"/>
</dbReference>
<protein>
    <submittedName>
        <fullName evidence="2">DUF397 domain-containing protein</fullName>
    </submittedName>
</protein>
<reference evidence="2 3" key="1">
    <citation type="submission" date="2017-05" db="EMBL/GenBank/DDBJ databases">
        <title>Complete genome sequence of Streptomyces sp. SCSIO 03032 revealed the diverse biosynthetic pathways for its bioactive secondary metabolites.</title>
        <authorList>
            <person name="Ma L."/>
            <person name="Zhu Y."/>
            <person name="Zhang W."/>
            <person name="Zhang G."/>
            <person name="Tian X."/>
            <person name="Zhang S."/>
            <person name="Zhang C."/>
        </authorList>
    </citation>
    <scope>NUCLEOTIDE SEQUENCE [LARGE SCALE GENOMIC DNA]</scope>
    <source>
        <strain evidence="2 3">SCSIO 03032</strain>
    </source>
</reference>
<accession>A0A1W7CSR3</accession>
<keyword evidence="3" id="KW-1185">Reference proteome</keyword>
<dbReference type="KEGG" id="smao:CAG99_01910"/>
<dbReference type="EMBL" id="CP021121">
    <property type="protein sequence ID" value="ARQ67749.1"/>
    <property type="molecule type" value="Genomic_DNA"/>
</dbReference>
<dbReference type="RefSeq" id="WP_086157272.1">
    <property type="nucleotide sequence ID" value="NZ_CP021121.1"/>
</dbReference>
<evidence type="ECO:0000313" key="3">
    <source>
        <dbReference type="Proteomes" id="UP000194218"/>
    </source>
</evidence>
<proteinExistence type="predicted"/>
<evidence type="ECO:0000259" key="1">
    <source>
        <dbReference type="Pfam" id="PF04149"/>
    </source>
</evidence>
<evidence type="ECO:0000313" key="2">
    <source>
        <dbReference type="EMBL" id="ARQ67749.1"/>
    </source>
</evidence>
<organism evidence="2 3">
    <name type="scientific">Streptomyces marincola</name>
    <dbReference type="NCBI Taxonomy" id="2878388"/>
    <lineage>
        <taxon>Bacteria</taxon>
        <taxon>Bacillati</taxon>
        <taxon>Actinomycetota</taxon>
        <taxon>Actinomycetes</taxon>
        <taxon>Kitasatosporales</taxon>
        <taxon>Streptomycetaceae</taxon>
        <taxon>Streptomyces</taxon>
    </lineage>
</organism>
<dbReference type="AlphaFoldDB" id="A0A1W7CSR3"/>
<feature type="domain" description="DUF397" evidence="1">
    <location>
        <begin position="10"/>
        <end position="63"/>
    </location>
</feature>
<dbReference type="Pfam" id="PF04149">
    <property type="entry name" value="DUF397"/>
    <property type="match status" value="1"/>
</dbReference>